<gene>
    <name evidence="2" type="ORF">C8F04DRAFT_459311</name>
</gene>
<feature type="compositionally biased region" description="Pro residues" evidence="1">
    <location>
        <begin position="100"/>
        <end position="110"/>
    </location>
</feature>
<accession>A0AAD6RY45</accession>
<feature type="region of interest" description="Disordered" evidence="1">
    <location>
        <begin position="85"/>
        <end position="110"/>
    </location>
</feature>
<organism evidence="2 3">
    <name type="scientific">Mycena alexandri</name>
    <dbReference type="NCBI Taxonomy" id="1745969"/>
    <lineage>
        <taxon>Eukaryota</taxon>
        <taxon>Fungi</taxon>
        <taxon>Dikarya</taxon>
        <taxon>Basidiomycota</taxon>
        <taxon>Agaricomycotina</taxon>
        <taxon>Agaricomycetes</taxon>
        <taxon>Agaricomycetidae</taxon>
        <taxon>Agaricales</taxon>
        <taxon>Marasmiineae</taxon>
        <taxon>Mycenaceae</taxon>
        <taxon>Mycena</taxon>
    </lineage>
</organism>
<protein>
    <recommendedName>
        <fullName evidence="4">SAP domain-containing protein</fullName>
    </recommendedName>
</protein>
<comment type="caution">
    <text evidence="2">The sequence shown here is derived from an EMBL/GenBank/DDBJ whole genome shotgun (WGS) entry which is preliminary data.</text>
</comment>
<evidence type="ECO:0000313" key="2">
    <source>
        <dbReference type="EMBL" id="KAJ7017475.1"/>
    </source>
</evidence>
<name>A0AAD6RY45_9AGAR</name>
<dbReference type="AlphaFoldDB" id="A0AAD6RY45"/>
<dbReference type="Proteomes" id="UP001218188">
    <property type="component" value="Unassembled WGS sequence"/>
</dbReference>
<keyword evidence="3" id="KW-1185">Reference proteome</keyword>
<evidence type="ECO:0000256" key="1">
    <source>
        <dbReference type="SAM" id="MobiDB-lite"/>
    </source>
</evidence>
<proteinExistence type="predicted"/>
<dbReference type="EMBL" id="JARJCM010000402">
    <property type="protein sequence ID" value="KAJ7017475.1"/>
    <property type="molecule type" value="Genomic_DNA"/>
</dbReference>
<evidence type="ECO:0000313" key="3">
    <source>
        <dbReference type="Proteomes" id="UP001218188"/>
    </source>
</evidence>
<evidence type="ECO:0008006" key="4">
    <source>
        <dbReference type="Google" id="ProtNLM"/>
    </source>
</evidence>
<reference evidence="2" key="1">
    <citation type="submission" date="2023-03" db="EMBL/GenBank/DDBJ databases">
        <title>Massive genome expansion in bonnet fungi (Mycena s.s.) driven by repeated elements and novel gene families across ecological guilds.</title>
        <authorList>
            <consortium name="Lawrence Berkeley National Laboratory"/>
            <person name="Harder C.B."/>
            <person name="Miyauchi S."/>
            <person name="Viragh M."/>
            <person name="Kuo A."/>
            <person name="Thoen E."/>
            <person name="Andreopoulos B."/>
            <person name="Lu D."/>
            <person name="Skrede I."/>
            <person name="Drula E."/>
            <person name="Henrissat B."/>
            <person name="Morin E."/>
            <person name="Kohler A."/>
            <person name="Barry K."/>
            <person name="LaButti K."/>
            <person name="Morin E."/>
            <person name="Salamov A."/>
            <person name="Lipzen A."/>
            <person name="Mereny Z."/>
            <person name="Hegedus B."/>
            <person name="Baldrian P."/>
            <person name="Stursova M."/>
            <person name="Weitz H."/>
            <person name="Taylor A."/>
            <person name="Grigoriev I.V."/>
            <person name="Nagy L.G."/>
            <person name="Martin F."/>
            <person name="Kauserud H."/>
        </authorList>
    </citation>
    <scope>NUCLEOTIDE SEQUENCE</scope>
    <source>
        <strain evidence="2">CBHHK200</strain>
    </source>
</reference>
<sequence>MPIATSVRRRRVRSLCGVLSMVGVGLRLRGNIKTLKLSPLQDLAWSLDLEESGTREVIIARVNAHFDLPDNVHLKDDARYAGLFGRRRRRAGSTSDSPAEPAPTPQPIPAHPPSFLQNIVNIPPFAPTPVTPLLLPIHPISCLLLGILPT</sequence>